<dbReference type="Pfam" id="PF00072">
    <property type="entry name" value="Response_reg"/>
    <property type="match status" value="1"/>
</dbReference>
<dbReference type="KEGG" id="pbap:Pla133_51400"/>
<accession>A0A518BSR4</accession>
<dbReference type="RefSeq" id="WP_419191948.1">
    <property type="nucleotide sequence ID" value="NZ_CP036287.1"/>
</dbReference>
<dbReference type="GO" id="GO:0000160">
    <property type="term" value="P:phosphorelay signal transduction system"/>
    <property type="evidence" value="ECO:0007669"/>
    <property type="project" value="InterPro"/>
</dbReference>
<keyword evidence="3" id="KW-0238">DNA-binding</keyword>
<dbReference type="Gene3D" id="3.40.50.2300">
    <property type="match status" value="1"/>
</dbReference>
<dbReference type="EMBL" id="CP036287">
    <property type="protein sequence ID" value="QDU70017.1"/>
    <property type="molecule type" value="Genomic_DNA"/>
</dbReference>
<organism evidence="3 4">
    <name type="scientific">Engelhardtia mirabilis</name>
    <dbReference type="NCBI Taxonomy" id="2528011"/>
    <lineage>
        <taxon>Bacteria</taxon>
        <taxon>Pseudomonadati</taxon>
        <taxon>Planctomycetota</taxon>
        <taxon>Planctomycetia</taxon>
        <taxon>Planctomycetia incertae sedis</taxon>
        <taxon>Engelhardtia</taxon>
    </lineage>
</organism>
<evidence type="ECO:0000256" key="1">
    <source>
        <dbReference type="PROSITE-ProRule" id="PRU00169"/>
    </source>
</evidence>
<sequence>MESSGAEPPRGRHVLLVDGDRARAEQTHAALEHLGHRVSIASGVREALRHPLPQVAVVALGLPDGDGLELLSELRRRGGELAAVLYADRPTFDQCRRAWHLGACDLLTTPVATEDLGAALGRIEAGVGGRQAARAATGDRWTSPDEEHDGALLREILALGVCAGLGPAARARLAGAASEALDNARRHAFAGGPGQVSVEPRVASGRVHLTITDGGAGFDPLRGELDAIAPAMPGGSARPGGLARLRALADDLRIESAPGQGTRIELRVDPHPAALDGGAGTDLSDRDYLDPDLARRLLHELCEPDGGTAFDLPPALAVALGRLAAATDPSRLAQRALWS</sequence>
<dbReference type="SMART" id="SM00448">
    <property type="entry name" value="REC"/>
    <property type="match status" value="1"/>
</dbReference>
<dbReference type="AlphaFoldDB" id="A0A518BSR4"/>
<dbReference type="Gene3D" id="3.30.565.10">
    <property type="entry name" value="Histidine kinase-like ATPase, C-terminal domain"/>
    <property type="match status" value="1"/>
</dbReference>
<dbReference type="GO" id="GO:0003677">
    <property type="term" value="F:DNA binding"/>
    <property type="evidence" value="ECO:0007669"/>
    <property type="project" value="UniProtKB-KW"/>
</dbReference>
<evidence type="ECO:0000259" key="2">
    <source>
        <dbReference type="PROSITE" id="PS50110"/>
    </source>
</evidence>
<dbReference type="InterPro" id="IPR001789">
    <property type="entry name" value="Sig_transdc_resp-reg_receiver"/>
</dbReference>
<keyword evidence="4" id="KW-1185">Reference proteome</keyword>
<dbReference type="InterPro" id="IPR003594">
    <property type="entry name" value="HATPase_dom"/>
</dbReference>
<reference evidence="3 4" key="1">
    <citation type="submission" date="2019-02" db="EMBL/GenBank/DDBJ databases">
        <title>Deep-cultivation of Planctomycetes and their phenomic and genomic characterization uncovers novel biology.</title>
        <authorList>
            <person name="Wiegand S."/>
            <person name="Jogler M."/>
            <person name="Boedeker C."/>
            <person name="Pinto D."/>
            <person name="Vollmers J."/>
            <person name="Rivas-Marin E."/>
            <person name="Kohn T."/>
            <person name="Peeters S.H."/>
            <person name="Heuer A."/>
            <person name="Rast P."/>
            <person name="Oberbeckmann S."/>
            <person name="Bunk B."/>
            <person name="Jeske O."/>
            <person name="Meyerdierks A."/>
            <person name="Storesund J.E."/>
            <person name="Kallscheuer N."/>
            <person name="Luecker S."/>
            <person name="Lage O.M."/>
            <person name="Pohl T."/>
            <person name="Merkel B.J."/>
            <person name="Hornburger P."/>
            <person name="Mueller R.-W."/>
            <person name="Bruemmer F."/>
            <person name="Labrenz M."/>
            <person name="Spormann A.M."/>
            <person name="Op den Camp H."/>
            <person name="Overmann J."/>
            <person name="Amann R."/>
            <person name="Jetten M.S.M."/>
            <person name="Mascher T."/>
            <person name="Medema M.H."/>
            <person name="Devos D.P."/>
            <person name="Kaster A.-K."/>
            <person name="Ovreas L."/>
            <person name="Rohde M."/>
            <person name="Galperin M.Y."/>
            <person name="Jogler C."/>
        </authorList>
    </citation>
    <scope>NUCLEOTIDE SEQUENCE [LARGE SCALE GENOMIC DNA]</scope>
    <source>
        <strain evidence="3 4">Pla133</strain>
    </source>
</reference>
<evidence type="ECO:0000313" key="4">
    <source>
        <dbReference type="Proteomes" id="UP000316921"/>
    </source>
</evidence>
<protein>
    <submittedName>
        <fullName evidence="3">DNA-binding transcriptional regulator PhoP</fullName>
    </submittedName>
</protein>
<dbReference type="SUPFAM" id="SSF55874">
    <property type="entry name" value="ATPase domain of HSP90 chaperone/DNA topoisomerase II/histidine kinase"/>
    <property type="match status" value="1"/>
</dbReference>
<dbReference type="Proteomes" id="UP000316921">
    <property type="component" value="Chromosome"/>
</dbReference>
<evidence type="ECO:0000313" key="3">
    <source>
        <dbReference type="EMBL" id="QDU70017.1"/>
    </source>
</evidence>
<dbReference type="InterPro" id="IPR011006">
    <property type="entry name" value="CheY-like_superfamily"/>
</dbReference>
<dbReference type="InterPro" id="IPR036890">
    <property type="entry name" value="HATPase_C_sf"/>
</dbReference>
<dbReference type="Pfam" id="PF13581">
    <property type="entry name" value="HATPase_c_2"/>
    <property type="match status" value="1"/>
</dbReference>
<feature type="domain" description="Response regulatory" evidence="2">
    <location>
        <begin position="13"/>
        <end position="124"/>
    </location>
</feature>
<dbReference type="SUPFAM" id="SSF52172">
    <property type="entry name" value="CheY-like"/>
    <property type="match status" value="1"/>
</dbReference>
<gene>
    <name evidence="3" type="ORF">Pla133_51400</name>
</gene>
<proteinExistence type="predicted"/>
<dbReference type="PROSITE" id="PS50110">
    <property type="entry name" value="RESPONSE_REGULATORY"/>
    <property type="match status" value="1"/>
</dbReference>
<name>A0A518BSR4_9BACT</name>
<dbReference type="CDD" id="cd00156">
    <property type="entry name" value="REC"/>
    <property type="match status" value="1"/>
</dbReference>
<comment type="caution">
    <text evidence="1">Lacks conserved residue(s) required for the propagation of feature annotation.</text>
</comment>